<protein>
    <recommendedName>
        <fullName evidence="4">Secreted protein</fullName>
    </recommendedName>
</protein>
<evidence type="ECO:0008006" key="4">
    <source>
        <dbReference type="Google" id="ProtNLM"/>
    </source>
</evidence>
<feature type="compositionally biased region" description="Basic residues" evidence="1">
    <location>
        <begin position="110"/>
        <end position="119"/>
    </location>
</feature>
<sequence>MRLLPFVVTGSVRAIIERVEAACAMACVFGFQLHRWRLLAVKGGHEFGQWKKKEVTRVCKETRRNRNIGRGLVLITKLHIHQTLRACMHAVWRWYSPQCFCARKDIQRGRTRKKNKPRAHHVEQRTREKSASNTGVGNANNATDAFHAQIEDRVRKASIPNTAPP</sequence>
<feature type="compositionally biased region" description="Polar residues" evidence="1">
    <location>
        <begin position="131"/>
        <end position="143"/>
    </location>
</feature>
<dbReference type="RefSeq" id="XP_066653920.1">
    <property type="nucleotide sequence ID" value="XM_066796275.1"/>
</dbReference>
<feature type="compositionally biased region" description="Basic and acidic residues" evidence="1">
    <location>
        <begin position="120"/>
        <end position="130"/>
    </location>
</feature>
<evidence type="ECO:0000313" key="3">
    <source>
        <dbReference type="Proteomes" id="UP001360953"/>
    </source>
</evidence>
<name>A0ABR1LJ23_9PEZI</name>
<feature type="region of interest" description="Disordered" evidence="1">
    <location>
        <begin position="110"/>
        <end position="165"/>
    </location>
</feature>
<accession>A0ABR1LJ23</accession>
<dbReference type="EMBL" id="JBBPEH010000008">
    <property type="protein sequence ID" value="KAK7535195.1"/>
    <property type="molecule type" value="Genomic_DNA"/>
</dbReference>
<dbReference type="GeneID" id="92029181"/>
<comment type="caution">
    <text evidence="2">The sequence shown here is derived from an EMBL/GenBank/DDBJ whole genome shotgun (WGS) entry which is preliminary data.</text>
</comment>
<evidence type="ECO:0000313" key="2">
    <source>
        <dbReference type="EMBL" id="KAK7535195.1"/>
    </source>
</evidence>
<dbReference type="Proteomes" id="UP001360953">
    <property type="component" value="Unassembled WGS sequence"/>
</dbReference>
<reference evidence="2 3" key="1">
    <citation type="submission" date="2024-04" db="EMBL/GenBank/DDBJ databases">
        <title>Phyllosticta paracitricarpa is synonymous to the EU quarantine fungus P. citricarpa based on phylogenomic analyses.</title>
        <authorList>
            <consortium name="Lawrence Berkeley National Laboratory"/>
            <person name="Van ingen-buijs V.A."/>
            <person name="Van westerhoven A.C."/>
            <person name="Haridas S."/>
            <person name="Skiadas P."/>
            <person name="Martin F."/>
            <person name="Groenewald J.Z."/>
            <person name="Crous P.W."/>
            <person name="Seidl M.F."/>
        </authorList>
    </citation>
    <scope>NUCLEOTIDE SEQUENCE [LARGE SCALE GENOMIC DNA]</scope>
    <source>
        <strain evidence="2 3">CPC 17464</strain>
    </source>
</reference>
<keyword evidence="3" id="KW-1185">Reference proteome</keyword>
<gene>
    <name evidence="2" type="ORF">J3D65DRAFT_444332</name>
</gene>
<proteinExistence type="predicted"/>
<organism evidence="2 3">
    <name type="scientific">Phyllosticta citribraziliensis</name>
    <dbReference type="NCBI Taxonomy" id="989973"/>
    <lineage>
        <taxon>Eukaryota</taxon>
        <taxon>Fungi</taxon>
        <taxon>Dikarya</taxon>
        <taxon>Ascomycota</taxon>
        <taxon>Pezizomycotina</taxon>
        <taxon>Dothideomycetes</taxon>
        <taxon>Dothideomycetes incertae sedis</taxon>
        <taxon>Botryosphaeriales</taxon>
        <taxon>Phyllostictaceae</taxon>
        <taxon>Phyllosticta</taxon>
    </lineage>
</organism>
<evidence type="ECO:0000256" key="1">
    <source>
        <dbReference type="SAM" id="MobiDB-lite"/>
    </source>
</evidence>